<dbReference type="eggNOG" id="COG1403">
    <property type="taxonomic scope" value="Bacteria"/>
</dbReference>
<organism evidence="3 4">
    <name type="scientific">Corynebacterium doosanense CAU 212 = DSM 45436</name>
    <dbReference type="NCBI Taxonomy" id="558173"/>
    <lineage>
        <taxon>Bacteria</taxon>
        <taxon>Bacillati</taxon>
        <taxon>Actinomycetota</taxon>
        <taxon>Actinomycetes</taxon>
        <taxon>Mycobacteriales</taxon>
        <taxon>Corynebacteriaceae</taxon>
        <taxon>Corynebacterium</taxon>
    </lineage>
</organism>
<gene>
    <name evidence="3" type="ORF">CDOO_06140</name>
</gene>
<dbReference type="Gene3D" id="1.10.30.50">
    <property type="match status" value="1"/>
</dbReference>
<dbReference type="SMART" id="SM00507">
    <property type="entry name" value="HNHc"/>
    <property type="match status" value="1"/>
</dbReference>
<name>A0A097IFJ0_9CORY</name>
<dbReference type="GO" id="GO:0004519">
    <property type="term" value="F:endonuclease activity"/>
    <property type="evidence" value="ECO:0007669"/>
    <property type="project" value="UniProtKB-KW"/>
</dbReference>
<evidence type="ECO:0000313" key="3">
    <source>
        <dbReference type="EMBL" id="AIT60880.1"/>
    </source>
</evidence>
<dbReference type="RefSeq" id="WP_018022149.1">
    <property type="nucleotide sequence ID" value="NZ_AQUX01000006.1"/>
</dbReference>
<feature type="domain" description="HNH nuclease" evidence="2">
    <location>
        <begin position="360"/>
        <end position="412"/>
    </location>
</feature>
<feature type="region of interest" description="Disordered" evidence="1">
    <location>
        <begin position="99"/>
        <end position="147"/>
    </location>
</feature>
<keyword evidence="4" id="KW-1185">Reference proteome</keyword>
<dbReference type="KEGG" id="cdo:CDOO_06140"/>
<keyword evidence="3" id="KW-0378">Hydrolase</keyword>
<sequence>MNESGARVLVEQIDQAMTGLAQLLAEPATAHFESLHPIFEDLERILVRKAGIDAAFAWAADMNQAGFKVGSSRTVDYLMQALDLSRAEAMARLRRGKALFDPPAEPEPEPAVDEDAAERERRRVEAQEKAERERKAQAAARGRDAAAEKRAVIDEELRALSPHASPGYNELLDQALVYAQSNAVGLLRHWLREQVRLANREVSRLHEANRAFHRRYVSLSDPDEYGGVRLSGYLPSDMAAMLSEALNPARTTGMEGSELQTFEGMSMGKKRAHILAAMCRNFLNTKTPNLRGVGSIIVSMTMEELENMKVDDVFPTSTGHLLDPFALMRLGEARSDAFVIHAQDGQALYTGTGKRTANLWQRIALFASELVCSHPDCDRPMSDCQVHHIVAAANGGETELANLTNLCWGHHRDNNDNREPVSPFGWADRDPGSGRVGHRKRRDDPVVMNDSPAAQRSGGAKIRKKYAETQEPLFTPA</sequence>
<dbReference type="CDD" id="cd00085">
    <property type="entry name" value="HNHc"/>
    <property type="match status" value="1"/>
</dbReference>
<dbReference type="OrthoDB" id="4398180at2"/>
<keyword evidence="3" id="KW-0540">Nuclease</keyword>
<evidence type="ECO:0000256" key="1">
    <source>
        <dbReference type="SAM" id="MobiDB-lite"/>
    </source>
</evidence>
<dbReference type="EMBL" id="CP006764">
    <property type="protein sequence ID" value="AIT60880.1"/>
    <property type="molecule type" value="Genomic_DNA"/>
</dbReference>
<evidence type="ECO:0000259" key="2">
    <source>
        <dbReference type="SMART" id="SM00507"/>
    </source>
</evidence>
<feature type="compositionally biased region" description="Acidic residues" evidence="1">
    <location>
        <begin position="104"/>
        <end position="117"/>
    </location>
</feature>
<evidence type="ECO:0000313" key="4">
    <source>
        <dbReference type="Proteomes" id="UP000029914"/>
    </source>
</evidence>
<dbReference type="STRING" id="558173.CDOO_06140"/>
<feature type="region of interest" description="Disordered" evidence="1">
    <location>
        <begin position="417"/>
        <end position="463"/>
    </location>
</feature>
<protein>
    <submittedName>
        <fullName evidence="3">HNH endonuclease</fullName>
    </submittedName>
</protein>
<reference evidence="3 4" key="1">
    <citation type="submission" date="2013-09" db="EMBL/GenBank/DDBJ databases">
        <title>Complete genome sequence of Corynebacterium doosanense CAU 212(T) (=DSM 45436(T)), isolated from activated sludge.</title>
        <authorList>
            <person name="Schaffert L."/>
            <person name="Albersmeier A."/>
            <person name="Kalinowski J."/>
            <person name="Ruckert C."/>
        </authorList>
    </citation>
    <scope>NUCLEOTIDE SEQUENCE [LARGE SCALE GENOMIC DNA]</scope>
    <source>
        <strain evidence="3 4">CAU 212</strain>
    </source>
</reference>
<feature type="compositionally biased region" description="Basic and acidic residues" evidence="1">
    <location>
        <begin position="118"/>
        <end position="147"/>
    </location>
</feature>
<keyword evidence="3" id="KW-0255">Endonuclease</keyword>
<dbReference type="HOGENOM" id="CLU_030406_0_0_11"/>
<dbReference type="Proteomes" id="UP000029914">
    <property type="component" value="Chromosome"/>
</dbReference>
<dbReference type="AlphaFoldDB" id="A0A097IFJ0"/>
<dbReference type="InterPro" id="IPR003615">
    <property type="entry name" value="HNH_nuc"/>
</dbReference>
<proteinExistence type="predicted"/>
<accession>A0A097IFJ0</accession>